<name>A0A285IXJ2_9RHOB</name>
<dbReference type="InterPro" id="IPR016181">
    <property type="entry name" value="Acyl_CoA_acyltransferase"/>
</dbReference>
<dbReference type="PANTHER" id="PTHR37323:SF1">
    <property type="entry name" value="L-ORNITHINE N(ALPHA)-ACYLTRANSFERASE"/>
    <property type="match status" value="1"/>
</dbReference>
<dbReference type="AlphaFoldDB" id="A0A285IXJ2"/>
<sequence length="272" mass="30002">MTGTGHRPDHPNLSGPARQAPQFETRLARDAADLRAAQHLRYRVFVEELGGGGAMVDHEQQLEQDRFDPYFDHLLLIDHARPGGLEAQVVGVYRLLTGEAAEKVGQFYSADEYDLTKLTTSGRKLLELGRSCLHADYRGGAGMMLMWAALADYVTERGIELLFGTASFHGTDIEALAAPLSVLHARHLAPEPVRVRARAEAFQPMDLVPEEKLDRVAAMRAVPPLIKGYLKLGGFIGEGAFVDHAFNTTDVCLILDTALLNEKQSKLFRREG</sequence>
<dbReference type="Proteomes" id="UP000231655">
    <property type="component" value="Unassembled WGS sequence"/>
</dbReference>
<evidence type="ECO:0000256" key="8">
    <source>
        <dbReference type="ARBA" id="ARBA00039866"/>
    </source>
</evidence>
<comment type="pathway">
    <text evidence="1">Lipid metabolism.</text>
</comment>
<comment type="function">
    <text evidence="9">Catalyzes the first step in the biosynthesis of ornithine lipids, which are phosphorus-free membrane lipids. Catalyzes the 3-hydroxyacyl-acyl carrier protein-dependent acylation of ornithine to form lyso-ornithine lipid (LOL).</text>
</comment>
<evidence type="ECO:0000256" key="11">
    <source>
        <dbReference type="SAM" id="MobiDB-lite"/>
    </source>
</evidence>
<dbReference type="EMBL" id="OBEA01000004">
    <property type="protein sequence ID" value="SNY52553.1"/>
    <property type="molecule type" value="Genomic_DNA"/>
</dbReference>
<feature type="compositionally biased region" description="Basic and acidic residues" evidence="11">
    <location>
        <begin position="1"/>
        <end position="10"/>
    </location>
</feature>
<keyword evidence="5 13" id="KW-0012">Acyltransferase</keyword>
<keyword evidence="2" id="KW-0444">Lipid biosynthesis</keyword>
<dbReference type="GO" id="GO:0043810">
    <property type="term" value="F:ornithine-acyl [acyl carrier protein] N-acyltransferase activity"/>
    <property type="evidence" value="ECO:0007669"/>
    <property type="project" value="UniProtKB-EC"/>
</dbReference>
<organism evidence="13 14">
    <name type="scientific">Pseudooceanicola antarcticus</name>
    <dbReference type="NCBI Taxonomy" id="1247613"/>
    <lineage>
        <taxon>Bacteria</taxon>
        <taxon>Pseudomonadati</taxon>
        <taxon>Pseudomonadota</taxon>
        <taxon>Alphaproteobacteria</taxon>
        <taxon>Rhodobacterales</taxon>
        <taxon>Paracoccaceae</taxon>
        <taxon>Pseudooceanicola</taxon>
    </lineage>
</organism>
<comment type="catalytic activity">
    <reaction evidence="10">
        <text>a (3R)-hydroxyacyl-[ACP] + L-ornithine = a lyso-ornithine lipid + holo-[ACP] + H(+)</text>
        <dbReference type="Rhea" id="RHEA:20633"/>
        <dbReference type="Rhea" id="RHEA-COMP:9685"/>
        <dbReference type="Rhea" id="RHEA-COMP:9945"/>
        <dbReference type="ChEBI" id="CHEBI:15378"/>
        <dbReference type="ChEBI" id="CHEBI:46911"/>
        <dbReference type="ChEBI" id="CHEBI:64479"/>
        <dbReference type="ChEBI" id="CHEBI:78827"/>
        <dbReference type="ChEBI" id="CHEBI:138482"/>
        <dbReference type="EC" id="2.3.2.30"/>
    </reaction>
    <physiologicalReaction direction="left-to-right" evidence="10">
        <dbReference type="Rhea" id="RHEA:20634"/>
    </physiologicalReaction>
</comment>
<evidence type="ECO:0000256" key="7">
    <source>
        <dbReference type="ARBA" id="ARBA00039058"/>
    </source>
</evidence>
<dbReference type="SUPFAM" id="SSF55729">
    <property type="entry name" value="Acyl-CoA N-acyltransferases (Nat)"/>
    <property type="match status" value="1"/>
</dbReference>
<protein>
    <recommendedName>
        <fullName evidence="8">L-ornithine N(alpha)-acyltransferase</fullName>
        <ecNumber evidence="7">2.3.2.30</ecNumber>
    </recommendedName>
</protein>
<evidence type="ECO:0000313" key="12">
    <source>
        <dbReference type="EMBL" id="PJE25865.1"/>
    </source>
</evidence>
<keyword evidence="3 13" id="KW-0808">Transferase</keyword>
<evidence type="ECO:0000256" key="4">
    <source>
        <dbReference type="ARBA" id="ARBA00023098"/>
    </source>
</evidence>
<reference evidence="13 14" key="1">
    <citation type="submission" date="2017-09" db="EMBL/GenBank/DDBJ databases">
        <authorList>
            <person name="Ehlers B."/>
            <person name="Leendertz F.H."/>
        </authorList>
    </citation>
    <scope>NUCLEOTIDE SEQUENCE [LARGE SCALE GENOMIC DNA]</scope>
    <source>
        <strain evidence="13 14">CGMCC 1.12662</strain>
    </source>
</reference>
<evidence type="ECO:0000256" key="9">
    <source>
        <dbReference type="ARBA" id="ARBA00045724"/>
    </source>
</evidence>
<evidence type="ECO:0000256" key="10">
    <source>
        <dbReference type="ARBA" id="ARBA00047785"/>
    </source>
</evidence>
<dbReference type="PANTHER" id="PTHR37323">
    <property type="entry name" value="GCN5-RELATED N-ACETYLTRANSFERASE"/>
    <property type="match status" value="1"/>
</dbReference>
<dbReference type="Gene3D" id="3.40.630.30">
    <property type="match status" value="1"/>
</dbReference>
<keyword evidence="4" id="KW-0443">Lipid metabolism</keyword>
<accession>A0A285IXJ2</accession>
<gene>
    <name evidence="12" type="ORF">CVM39_19375</name>
    <name evidence="13" type="ORF">SAMN06297129_2340</name>
</gene>
<evidence type="ECO:0000256" key="2">
    <source>
        <dbReference type="ARBA" id="ARBA00022516"/>
    </source>
</evidence>
<dbReference type="InterPro" id="IPR052351">
    <property type="entry name" value="Ornithine_N-alpha-AT"/>
</dbReference>
<evidence type="ECO:0000313" key="15">
    <source>
        <dbReference type="Proteomes" id="UP000231702"/>
    </source>
</evidence>
<evidence type="ECO:0000256" key="5">
    <source>
        <dbReference type="ARBA" id="ARBA00023315"/>
    </source>
</evidence>
<keyword evidence="15" id="KW-1185">Reference proteome</keyword>
<dbReference type="OrthoDB" id="9787072at2"/>
<dbReference type="Pfam" id="PF13444">
    <property type="entry name" value="Acetyltransf_5"/>
    <property type="match status" value="1"/>
</dbReference>
<comment type="similarity">
    <text evidence="6">Belongs to the acetyltransferase family. OlsB subfamily.</text>
</comment>
<proteinExistence type="inferred from homology"/>
<reference evidence="12 15" key="2">
    <citation type="journal article" date="2018" name="Int. J. Syst. Evol. Microbiol.">
        <title>Pseudooceanicola lipolyticus sp. nov., a marine alphaproteobacterium, reclassification of Oceanicola flagellatus as Pseudooceanicola flagellatus comb. nov. and emended description of the genus Pseudooceanicola.</title>
        <authorList>
            <person name="Huang M.-M."/>
            <person name="Guo L.-L."/>
            <person name="Wu Y.-H."/>
            <person name="Lai Q.-L."/>
            <person name="Shao Z.-Z."/>
            <person name="Wang C.-S."/>
            <person name="Wu M."/>
            <person name="Xu X.-W."/>
        </authorList>
    </citation>
    <scope>NUCLEOTIDE SEQUENCE [LARGE SCALE GENOMIC DNA]</scope>
    <source>
        <strain evidence="12 15">Ar-45</strain>
    </source>
</reference>
<dbReference type="Proteomes" id="UP000231702">
    <property type="component" value="Unassembled WGS sequence"/>
</dbReference>
<feature type="region of interest" description="Disordered" evidence="11">
    <location>
        <begin position="1"/>
        <end position="20"/>
    </location>
</feature>
<evidence type="ECO:0000256" key="3">
    <source>
        <dbReference type="ARBA" id="ARBA00022679"/>
    </source>
</evidence>
<dbReference type="RefSeq" id="WP_097146079.1">
    <property type="nucleotide sequence ID" value="NZ_OBEA01000004.1"/>
</dbReference>
<dbReference type="GO" id="GO:0006629">
    <property type="term" value="P:lipid metabolic process"/>
    <property type="evidence" value="ECO:0007669"/>
    <property type="project" value="UniProtKB-KW"/>
</dbReference>
<dbReference type="EMBL" id="PGTD01000023">
    <property type="protein sequence ID" value="PJE25865.1"/>
    <property type="molecule type" value="Genomic_DNA"/>
</dbReference>
<evidence type="ECO:0000313" key="13">
    <source>
        <dbReference type="EMBL" id="SNY52553.1"/>
    </source>
</evidence>
<dbReference type="EC" id="2.3.2.30" evidence="7"/>
<evidence type="ECO:0000313" key="14">
    <source>
        <dbReference type="Proteomes" id="UP000231655"/>
    </source>
</evidence>
<evidence type="ECO:0000256" key="6">
    <source>
        <dbReference type="ARBA" id="ARBA00038095"/>
    </source>
</evidence>
<evidence type="ECO:0000256" key="1">
    <source>
        <dbReference type="ARBA" id="ARBA00005189"/>
    </source>
</evidence>